<feature type="transmembrane region" description="Helical" evidence="1">
    <location>
        <begin position="7"/>
        <end position="28"/>
    </location>
</feature>
<dbReference type="EMBL" id="CP042582">
    <property type="protein sequence ID" value="QEX21460.1"/>
    <property type="molecule type" value="Genomic_DNA"/>
</dbReference>
<feature type="transmembrane region" description="Helical" evidence="1">
    <location>
        <begin position="111"/>
        <end position="131"/>
    </location>
</feature>
<keyword evidence="1" id="KW-1133">Transmembrane helix</keyword>
<gene>
    <name evidence="2" type="ORF">FRZ61_13850</name>
</gene>
<evidence type="ECO:0000256" key="1">
    <source>
        <dbReference type="SAM" id="Phobius"/>
    </source>
</evidence>
<sequence>MPRIRSVIVGLLGFALYLLLNLDILQRGLVEFDNTWLCGLGLAILLSAWALEGQGPAIRLFWVLLAPVLGSMAGYGLPVLADYLATGYLKSGSLQQWTRMAAIEPYLPARLWMLSALLLVLSLVNHQLLNLRRQMAAEGRRPRAT</sequence>
<keyword evidence="3" id="KW-1185">Reference proteome</keyword>
<keyword evidence="1" id="KW-0812">Transmembrane</keyword>
<dbReference type="KEGG" id="hadh:FRZ61_13850"/>
<dbReference type="RefSeq" id="WP_151116008.1">
    <property type="nucleotide sequence ID" value="NZ_CP042582.1"/>
</dbReference>
<feature type="transmembrane region" description="Helical" evidence="1">
    <location>
        <begin position="34"/>
        <end position="51"/>
    </location>
</feature>
<proteinExistence type="predicted"/>
<protein>
    <submittedName>
        <fullName evidence="2">Uncharacterized protein</fullName>
    </submittedName>
</protein>
<feature type="transmembrane region" description="Helical" evidence="1">
    <location>
        <begin position="60"/>
        <end position="81"/>
    </location>
</feature>
<accession>A0A5J6MYV4</accession>
<evidence type="ECO:0000313" key="3">
    <source>
        <dbReference type="Proteomes" id="UP000325797"/>
    </source>
</evidence>
<evidence type="ECO:0000313" key="2">
    <source>
        <dbReference type="EMBL" id="QEX21460.1"/>
    </source>
</evidence>
<name>A0A5J6MYV4_9PROT</name>
<keyword evidence="1" id="KW-0472">Membrane</keyword>
<dbReference type="OrthoDB" id="9859374at2"/>
<organism evidence="2 3">
    <name type="scientific">Hypericibacter adhaerens</name>
    <dbReference type="NCBI Taxonomy" id="2602016"/>
    <lineage>
        <taxon>Bacteria</taxon>
        <taxon>Pseudomonadati</taxon>
        <taxon>Pseudomonadota</taxon>
        <taxon>Alphaproteobacteria</taxon>
        <taxon>Rhodospirillales</taxon>
        <taxon>Dongiaceae</taxon>
        <taxon>Hypericibacter</taxon>
    </lineage>
</organism>
<dbReference type="Proteomes" id="UP000325797">
    <property type="component" value="Chromosome"/>
</dbReference>
<reference evidence="2 3" key="1">
    <citation type="submission" date="2019-08" db="EMBL/GenBank/DDBJ databases">
        <title>Hyperibacter terrae gen. nov., sp. nov. and Hyperibacter viscosus sp. nov., two new members in the family Rhodospirillaceae isolated from the rhizosphere of Hypericum perforatum.</title>
        <authorList>
            <person name="Noviana Z."/>
        </authorList>
    </citation>
    <scope>NUCLEOTIDE SEQUENCE [LARGE SCALE GENOMIC DNA]</scope>
    <source>
        <strain evidence="2 3">R5959</strain>
    </source>
</reference>
<dbReference type="AlphaFoldDB" id="A0A5J6MYV4"/>